<feature type="non-terminal residue" evidence="1">
    <location>
        <position position="1"/>
    </location>
</feature>
<evidence type="ECO:0000313" key="1">
    <source>
        <dbReference type="EMBL" id="KAH9298040.1"/>
    </source>
</evidence>
<proteinExistence type="predicted"/>
<organism evidence="1 2">
    <name type="scientific">Taxus chinensis</name>
    <name type="common">Chinese yew</name>
    <name type="synonym">Taxus wallichiana var. chinensis</name>
    <dbReference type="NCBI Taxonomy" id="29808"/>
    <lineage>
        <taxon>Eukaryota</taxon>
        <taxon>Viridiplantae</taxon>
        <taxon>Streptophyta</taxon>
        <taxon>Embryophyta</taxon>
        <taxon>Tracheophyta</taxon>
        <taxon>Spermatophyta</taxon>
        <taxon>Pinopsida</taxon>
        <taxon>Pinidae</taxon>
        <taxon>Conifers II</taxon>
        <taxon>Cupressales</taxon>
        <taxon>Taxaceae</taxon>
        <taxon>Taxus</taxon>
    </lineage>
</organism>
<dbReference type="EMBL" id="JAHRHJ020000010">
    <property type="protein sequence ID" value="KAH9298040.1"/>
    <property type="molecule type" value="Genomic_DNA"/>
</dbReference>
<protein>
    <submittedName>
        <fullName evidence="1">Uncharacterized protein</fullName>
    </submittedName>
</protein>
<sequence length="52" mass="5246">IDGSLDEGETGVPMVEATAIVGITRLDAKVVASLVDGIMGGDEVVFVVDALT</sequence>
<keyword evidence="2" id="KW-1185">Reference proteome</keyword>
<feature type="non-terminal residue" evidence="1">
    <location>
        <position position="52"/>
    </location>
</feature>
<dbReference type="Proteomes" id="UP000824469">
    <property type="component" value="Unassembled WGS sequence"/>
</dbReference>
<comment type="caution">
    <text evidence="1">The sequence shown here is derived from an EMBL/GenBank/DDBJ whole genome shotgun (WGS) entry which is preliminary data.</text>
</comment>
<accession>A0AA38CD98</accession>
<reference evidence="1 2" key="1">
    <citation type="journal article" date="2021" name="Nat. Plants">
        <title>The Taxus genome provides insights into paclitaxel biosynthesis.</title>
        <authorList>
            <person name="Xiong X."/>
            <person name="Gou J."/>
            <person name="Liao Q."/>
            <person name="Li Y."/>
            <person name="Zhou Q."/>
            <person name="Bi G."/>
            <person name="Li C."/>
            <person name="Du R."/>
            <person name="Wang X."/>
            <person name="Sun T."/>
            <person name="Guo L."/>
            <person name="Liang H."/>
            <person name="Lu P."/>
            <person name="Wu Y."/>
            <person name="Zhang Z."/>
            <person name="Ro D.K."/>
            <person name="Shang Y."/>
            <person name="Huang S."/>
            <person name="Yan J."/>
        </authorList>
    </citation>
    <scope>NUCLEOTIDE SEQUENCE [LARGE SCALE GENOMIC DNA]</scope>
    <source>
        <strain evidence="1">Ta-2019</strain>
    </source>
</reference>
<name>A0AA38CD98_TAXCH</name>
<dbReference type="AlphaFoldDB" id="A0AA38CD98"/>
<evidence type="ECO:0000313" key="2">
    <source>
        <dbReference type="Proteomes" id="UP000824469"/>
    </source>
</evidence>
<gene>
    <name evidence="1" type="ORF">KI387_029722</name>
</gene>